<organism evidence="1 2">
    <name type="scientific">Rhodococcus sacchari</name>
    <dbReference type="NCBI Taxonomy" id="2962047"/>
    <lineage>
        <taxon>Bacteria</taxon>
        <taxon>Bacillati</taxon>
        <taxon>Actinomycetota</taxon>
        <taxon>Actinomycetes</taxon>
        <taxon>Mycobacteriales</taxon>
        <taxon>Nocardiaceae</taxon>
        <taxon>Rhodococcus</taxon>
    </lineage>
</organism>
<gene>
    <name evidence="1" type="ORF">OED52_16055</name>
</gene>
<evidence type="ECO:0000313" key="2">
    <source>
        <dbReference type="Proteomes" id="UP001156484"/>
    </source>
</evidence>
<reference evidence="1" key="1">
    <citation type="submission" date="2022-10" db="EMBL/GenBank/DDBJ databases">
        <title>Rhodococcus ferula Z13 complete genome.</title>
        <authorList>
            <person name="Long X."/>
            <person name="Zang M."/>
        </authorList>
    </citation>
    <scope>NUCLEOTIDE SEQUENCE</scope>
    <source>
        <strain evidence="1">Z13</strain>
    </source>
</reference>
<name>A0ACD4DDU0_9NOCA</name>
<keyword evidence="2" id="KW-1185">Reference proteome</keyword>
<proteinExistence type="predicted"/>
<dbReference type="Proteomes" id="UP001156484">
    <property type="component" value="Chromosome"/>
</dbReference>
<dbReference type="EMBL" id="CP107551">
    <property type="protein sequence ID" value="UYP18162.1"/>
    <property type="molecule type" value="Genomic_DNA"/>
</dbReference>
<sequence>MSDVRMSRRSVLTALGALGAAAALPPTAAADPARRAPAVHSGGRRVAVLGGGMAGLTAAHELIERGFEVTVFEPTALGGKARSIPSPGTAAGGRLDLPGEHGFRFFPGFYQHIPDTMRRIPFPGNPNGVFDNLVAGHGFRMAIPGAPDLTAPASIAPLRFDVYDPLSLQESLSAAFSLGGAIPPHELSVFMRKLVMFLTSSIERRNTEWENETWAQTLESDGKSKGYREILVTALTRQLVAARPQTVSTRTTGIMGQAFVWNAMGTVPDYGHLDRLLSAPTNEAWIDPWAQLLRDLGVRFEMGWAAEALEISGGCITGARMVDRSGNRRRAEADWFVAAMPAERAVGLWSPEVLALDPHLEAMNALQTDWMVGIQYFLRRPTPIAPGHVAYLGSPWALTSISQAQFWRSDFAQRYGDGSAQDCLSVDISDWDTPGILYGKTAKECTAEEIAREVWAQMDACLEDGSGSIDENDIVSWFLDPGIHWGASGIVNDTPLLINTAGSLTNRPEAHTAIPNLFLAGDYVRTDIDLATMEGANESARAAVGALLQTAGSPATPPALYRLYEPPELEPLRRIDADRHRAGLPHLLA</sequence>
<accession>A0ACD4DDU0</accession>
<evidence type="ECO:0000313" key="1">
    <source>
        <dbReference type="EMBL" id="UYP18162.1"/>
    </source>
</evidence>
<protein>
    <submittedName>
        <fullName evidence="1">FAD-dependent oxidoreductase</fullName>
    </submittedName>
</protein>